<dbReference type="Proteomes" id="UP000008312">
    <property type="component" value="Unassembled WGS sequence"/>
</dbReference>
<sequence>MEKEQILGDMKPTEAWTEDSWDPYKYTAEKRKEILSTMSKKAREEQKKLEEARKKEEEERKQQELKEELERKQKEEKEKQSKKENEKKKKDKKKNDTLIPTYTKAELKRAEAIRREKQRERDIKRNEEAKEKEREMEEAMLAESAAESASSASTAEEEYKVDQSAHWCPLFVGFLVVVLLFVLVVRLFPTYRLRSMSWWTE</sequence>
<keyword evidence="2" id="KW-0472">Membrane</keyword>
<feature type="region of interest" description="Disordered" evidence="1">
    <location>
        <begin position="1"/>
        <end position="22"/>
    </location>
</feature>
<feature type="compositionally biased region" description="Low complexity" evidence="1">
    <location>
        <begin position="139"/>
        <end position="151"/>
    </location>
</feature>
<name>D8M1U3_BLAHO</name>
<evidence type="ECO:0000256" key="1">
    <source>
        <dbReference type="SAM" id="MobiDB-lite"/>
    </source>
</evidence>
<keyword evidence="2" id="KW-1133">Transmembrane helix</keyword>
<dbReference type="AlphaFoldDB" id="D8M1U3"/>
<feature type="compositionally biased region" description="Basic and acidic residues" evidence="1">
    <location>
        <begin position="41"/>
        <end position="96"/>
    </location>
</feature>
<organism evidence="3">
    <name type="scientific">Blastocystis hominis</name>
    <dbReference type="NCBI Taxonomy" id="12968"/>
    <lineage>
        <taxon>Eukaryota</taxon>
        <taxon>Sar</taxon>
        <taxon>Stramenopiles</taxon>
        <taxon>Bigyra</taxon>
        <taxon>Opalozoa</taxon>
        <taxon>Opalinata</taxon>
        <taxon>Blastocystidae</taxon>
        <taxon>Blastocystis</taxon>
    </lineage>
</organism>
<feature type="transmembrane region" description="Helical" evidence="2">
    <location>
        <begin position="170"/>
        <end position="188"/>
    </location>
</feature>
<evidence type="ECO:0000313" key="4">
    <source>
        <dbReference type="Proteomes" id="UP000008312"/>
    </source>
</evidence>
<evidence type="ECO:0000256" key="2">
    <source>
        <dbReference type="SAM" id="Phobius"/>
    </source>
</evidence>
<gene>
    <name evidence="3" type="ORF">GSBLH_T00002107001</name>
</gene>
<dbReference type="InParanoid" id="D8M1U3"/>
<keyword evidence="2" id="KW-0812">Transmembrane</keyword>
<protein>
    <submittedName>
        <fullName evidence="3">Uncharacterized protein</fullName>
    </submittedName>
</protein>
<evidence type="ECO:0000313" key="3">
    <source>
        <dbReference type="EMBL" id="CBK22032.2"/>
    </source>
</evidence>
<feature type="region of interest" description="Disordered" evidence="1">
    <location>
        <begin position="37"/>
        <end position="151"/>
    </location>
</feature>
<dbReference type="RefSeq" id="XP_012896080.1">
    <property type="nucleotide sequence ID" value="XM_013040626.1"/>
</dbReference>
<proteinExistence type="predicted"/>
<feature type="compositionally biased region" description="Basic and acidic residues" evidence="1">
    <location>
        <begin position="105"/>
        <end position="137"/>
    </location>
</feature>
<accession>D8M1U3</accession>
<reference evidence="3" key="1">
    <citation type="submission" date="2010-02" db="EMBL/GenBank/DDBJ databases">
        <title>Sequencing and annotation of the Blastocystis hominis genome.</title>
        <authorList>
            <person name="Wincker P."/>
        </authorList>
    </citation>
    <scope>NUCLEOTIDE SEQUENCE</scope>
    <source>
        <strain evidence="3">Singapore isolate B</strain>
    </source>
</reference>
<keyword evidence="4" id="KW-1185">Reference proteome</keyword>
<dbReference type="GeneID" id="24919314"/>
<dbReference type="EMBL" id="FN668646">
    <property type="protein sequence ID" value="CBK22032.2"/>
    <property type="molecule type" value="Genomic_DNA"/>
</dbReference>